<evidence type="ECO:0000313" key="7">
    <source>
        <dbReference type="EMBL" id="PKS08121.1"/>
    </source>
</evidence>
<dbReference type="EMBL" id="NLAX01000700">
    <property type="protein sequence ID" value="PKS08121.1"/>
    <property type="molecule type" value="Genomic_DNA"/>
</dbReference>
<keyword evidence="5 6" id="KW-0472">Membrane</keyword>
<keyword evidence="3 6" id="KW-0812">Transmembrane</keyword>
<dbReference type="STRING" id="41688.A0A2N3N6R2"/>
<proteinExistence type="inferred from homology"/>
<dbReference type="PANTHER" id="PTHR23502">
    <property type="entry name" value="MAJOR FACILITATOR SUPERFAMILY"/>
    <property type="match status" value="1"/>
</dbReference>
<keyword evidence="4 6" id="KW-1133">Transmembrane helix</keyword>
<dbReference type="InParanoid" id="A0A2N3N6R2"/>
<evidence type="ECO:0000256" key="1">
    <source>
        <dbReference type="ARBA" id="ARBA00004141"/>
    </source>
</evidence>
<reference evidence="7 8" key="1">
    <citation type="journal article" date="2017" name="G3 (Bethesda)">
        <title>First Draft Genome Sequence of the Pathogenic Fungus Lomentospora prolificans (Formerly Scedosporium prolificans).</title>
        <authorList>
            <person name="Luo R."/>
            <person name="Zimin A."/>
            <person name="Workman R."/>
            <person name="Fan Y."/>
            <person name="Pertea G."/>
            <person name="Grossman N."/>
            <person name="Wear M.P."/>
            <person name="Jia B."/>
            <person name="Miller H."/>
            <person name="Casadevall A."/>
            <person name="Timp W."/>
            <person name="Zhang S.X."/>
            <person name="Salzberg S.L."/>
        </authorList>
    </citation>
    <scope>NUCLEOTIDE SEQUENCE [LARGE SCALE GENOMIC DNA]</scope>
    <source>
        <strain evidence="7 8">JHH-5317</strain>
    </source>
</reference>
<accession>A0A2N3N6R2</accession>
<dbReference type="AlphaFoldDB" id="A0A2N3N6R2"/>
<organism evidence="7 8">
    <name type="scientific">Lomentospora prolificans</name>
    <dbReference type="NCBI Taxonomy" id="41688"/>
    <lineage>
        <taxon>Eukaryota</taxon>
        <taxon>Fungi</taxon>
        <taxon>Dikarya</taxon>
        <taxon>Ascomycota</taxon>
        <taxon>Pezizomycotina</taxon>
        <taxon>Sordariomycetes</taxon>
        <taxon>Hypocreomycetidae</taxon>
        <taxon>Microascales</taxon>
        <taxon>Microascaceae</taxon>
        <taxon>Lomentospora</taxon>
    </lineage>
</organism>
<name>A0A2N3N6R2_9PEZI</name>
<evidence type="ECO:0000256" key="3">
    <source>
        <dbReference type="ARBA" id="ARBA00022692"/>
    </source>
</evidence>
<evidence type="ECO:0000256" key="4">
    <source>
        <dbReference type="ARBA" id="ARBA00022989"/>
    </source>
</evidence>
<dbReference type="InterPro" id="IPR036259">
    <property type="entry name" value="MFS_trans_sf"/>
</dbReference>
<dbReference type="PANTHER" id="PTHR23502:SF68">
    <property type="entry name" value="MULTIDRUG TRANSPORTER, PUTATIVE (AFU_ORTHOLOGUE AFUA_3G01120)-RELATED"/>
    <property type="match status" value="1"/>
</dbReference>
<evidence type="ECO:0000256" key="6">
    <source>
        <dbReference type="SAM" id="Phobius"/>
    </source>
</evidence>
<protein>
    <submittedName>
        <fullName evidence="7">Uncharacterized protein</fullName>
    </submittedName>
</protein>
<sequence length="161" mass="17312">MSAMCSSVAHHGHLLLRCHHVYGLLYILFTAFTFVYQGIYSFNSRSAGLSFISGGVGNLVGVVYTGFLFDGIIKNKQQNGITTPKAEDWLSFIITVPAATLLPWGLIMYGWTANKGVHSIALMIGTGLLGFDMLGLFLSMQSYLIDACSIHAASITAANAV</sequence>
<keyword evidence="8" id="KW-1185">Reference proteome</keyword>
<dbReference type="VEuPathDB" id="FungiDB:jhhlp_005396"/>
<dbReference type="GO" id="GO:0016020">
    <property type="term" value="C:membrane"/>
    <property type="evidence" value="ECO:0007669"/>
    <property type="project" value="UniProtKB-SubCell"/>
</dbReference>
<comment type="caution">
    <text evidence="7">The sequence shown here is derived from an EMBL/GenBank/DDBJ whole genome shotgun (WGS) entry which is preliminary data.</text>
</comment>
<dbReference type="SUPFAM" id="SSF103473">
    <property type="entry name" value="MFS general substrate transporter"/>
    <property type="match status" value="1"/>
</dbReference>
<gene>
    <name evidence="7" type="ORF">jhhlp_005396</name>
</gene>
<evidence type="ECO:0000256" key="2">
    <source>
        <dbReference type="ARBA" id="ARBA00008335"/>
    </source>
</evidence>
<feature type="transmembrane region" description="Helical" evidence="6">
    <location>
        <begin position="89"/>
        <end position="111"/>
    </location>
</feature>
<feature type="transmembrane region" description="Helical" evidence="6">
    <location>
        <begin position="117"/>
        <end position="138"/>
    </location>
</feature>
<feature type="transmembrane region" description="Helical" evidence="6">
    <location>
        <begin position="21"/>
        <end position="42"/>
    </location>
</feature>
<evidence type="ECO:0000313" key="8">
    <source>
        <dbReference type="Proteomes" id="UP000233524"/>
    </source>
</evidence>
<dbReference type="Proteomes" id="UP000233524">
    <property type="component" value="Unassembled WGS sequence"/>
</dbReference>
<dbReference type="OrthoDB" id="5296287at2759"/>
<feature type="transmembrane region" description="Helical" evidence="6">
    <location>
        <begin position="48"/>
        <end position="69"/>
    </location>
</feature>
<evidence type="ECO:0000256" key="5">
    <source>
        <dbReference type="ARBA" id="ARBA00023136"/>
    </source>
</evidence>
<comment type="similarity">
    <text evidence="2">Belongs to the major facilitator superfamily.</text>
</comment>
<comment type="subcellular location">
    <subcellularLocation>
        <location evidence="1">Membrane</location>
        <topology evidence="1">Multi-pass membrane protein</topology>
    </subcellularLocation>
</comment>
<dbReference type="GO" id="GO:0022857">
    <property type="term" value="F:transmembrane transporter activity"/>
    <property type="evidence" value="ECO:0007669"/>
    <property type="project" value="TreeGrafter"/>
</dbReference>